<proteinExistence type="predicted"/>
<evidence type="ECO:0000259" key="1">
    <source>
        <dbReference type="PROSITE" id="PS50943"/>
    </source>
</evidence>
<evidence type="ECO:0000313" key="2">
    <source>
        <dbReference type="EMBL" id="MFC7276824.1"/>
    </source>
</evidence>
<dbReference type="Gene3D" id="1.10.260.40">
    <property type="entry name" value="lambda repressor-like DNA-binding domains"/>
    <property type="match status" value="1"/>
</dbReference>
<dbReference type="InterPro" id="IPR010982">
    <property type="entry name" value="Lambda_DNA-bd_dom_sf"/>
</dbReference>
<gene>
    <name evidence="2" type="ORF">ACFQS1_22770</name>
</gene>
<dbReference type="Pfam" id="PF01381">
    <property type="entry name" value="HTH_3"/>
    <property type="match status" value="1"/>
</dbReference>
<evidence type="ECO:0000313" key="3">
    <source>
        <dbReference type="Proteomes" id="UP001596548"/>
    </source>
</evidence>
<organism evidence="2 3">
    <name type="scientific">Paractinoplanes rhizophilus</name>
    <dbReference type="NCBI Taxonomy" id="1416877"/>
    <lineage>
        <taxon>Bacteria</taxon>
        <taxon>Bacillati</taxon>
        <taxon>Actinomycetota</taxon>
        <taxon>Actinomycetes</taxon>
        <taxon>Micromonosporales</taxon>
        <taxon>Micromonosporaceae</taxon>
        <taxon>Paractinoplanes</taxon>
    </lineage>
</organism>
<dbReference type="SUPFAM" id="SSF47413">
    <property type="entry name" value="lambda repressor-like DNA-binding domains"/>
    <property type="match status" value="1"/>
</dbReference>
<dbReference type="Proteomes" id="UP001596548">
    <property type="component" value="Unassembled WGS sequence"/>
</dbReference>
<keyword evidence="3" id="KW-1185">Reference proteome</keyword>
<dbReference type="InterPro" id="IPR001387">
    <property type="entry name" value="Cro/C1-type_HTH"/>
</dbReference>
<dbReference type="PROSITE" id="PS50943">
    <property type="entry name" value="HTH_CROC1"/>
    <property type="match status" value="1"/>
</dbReference>
<sequence length="125" mass="13393">MASQPTGIDSTEFVGTDAAQARIDRLRARRGATGRVDTIRAEMAETDRIYAENIAAVRKAADLTQVELAKAMGVAQSEISRIESRPDMLLSTLASYLAAAGDRPRVVVTIAGHDVEVDLTPLIRG</sequence>
<feature type="domain" description="HTH cro/C1-type" evidence="1">
    <location>
        <begin position="54"/>
        <end position="84"/>
    </location>
</feature>
<dbReference type="CDD" id="cd00093">
    <property type="entry name" value="HTH_XRE"/>
    <property type="match status" value="1"/>
</dbReference>
<dbReference type="RefSeq" id="WP_378971632.1">
    <property type="nucleotide sequence ID" value="NZ_JBHTBJ010000017.1"/>
</dbReference>
<protein>
    <submittedName>
        <fullName evidence="2">Helix-turn-helix domain-containing protein</fullName>
    </submittedName>
</protein>
<dbReference type="EMBL" id="JBHTBJ010000017">
    <property type="protein sequence ID" value="MFC7276824.1"/>
    <property type="molecule type" value="Genomic_DNA"/>
</dbReference>
<name>A0ABW2HYX1_9ACTN</name>
<dbReference type="SMART" id="SM00530">
    <property type="entry name" value="HTH_XRE"/>
    <property type="match status" value="1"/>
</dbReference>
<comment type="caution">
    <text evidence="2">The sequence shown here is derived from an EMBL/GenBank/DDBJ whole genome shotgun (WGS) entry which is preliminary data.</text>
</comment>
<reference evidence="3" key="1">
    <citation type="journal article" date="2019" name="Int. J. Syst. Evol. Microbiol.">
        <title>The Global Catalogue of Microorganisms (GCM) 10K type strain sequencing project: providing services to taxonomists for standard genome sequencing and annotation.</title>
        <authorList>
            <consortium name="The Broad Institute Genomics Platform"/>
            <consortium name="The Broad Institute Genome Sequencing Center for Infectious Disease"/>
            <person name="Wu L."/>
            <person name="Ma J."/>
        </authorList>
    </citation>
    <scope>NUCLEOTIDE SEQUENCE [LARGE SCALE GENOMIC DNA]</scope>
    <source>
        <strain evidence="3">XZYJT-10</strain>
    </source>
</reference>
<accession>A0ABW2HYX1</accession>